<dbReference type="PANTHER" id="PTHR12358:SF106">
    <property type="entry name" value="LIPID KINASE YEGS"/>
    <property type="match status" value="1"/>
</dbReference>
<evidence type="ECO:0000256" key="11">
    <source>
        <dbReference type="ARBA" id="ARBA00023209"/>
    </source>
</evidence>
<dbReference type="KEGG" id="bacg:D2962_17225"/>
<keyword evidence="6" id="KW-0547">Nucleotide-binding</keyword>
<evidence type="ECO:0000256" key="7">
    <source>
        <dbReference type="ARBA" id="ARBA00022777"/>
    </source>
</evidence>
<dbReference type="GO" id="GO:0005524">
    <property type="term" value="F:ATP binding"/>
    <property type="evidence" value="ECO:0007669"/>
    <property type="project" value="UniProtKB-KW"/>
</dbReference>
<feature type="domain" description="DAGKc" evidence="13">
    <location>
        <begin position="1"/>
        <end position="124"/>
    </location>
</feature>
<evidence type="ECO:0000313" key="15">
    <source>
        <dbReference type="Proteomes" id="UP000280960"/>
    </source>
</evidence>
<dbReference type="InterPro" id="IPR045540">
    <property type="entry name" value="YegS/DAGK_C"/>
</dbReference>
<keyword evidence="8" id="KW-0067">ATP-binding</keyword>
<evidence type="ECO:0000313" key="14">
    <source>
        <dbReference type="EMBL" id="AYO32112.1"/>
    </source>
</evidence>
<dbReference type="SMART" id="SM00046">
    <property type="entry name" value="DAGKc"/>
    <property type="match status" value="1"/>
</dbReference>
<dbReference type="GO" id="GO:0005886">
    <property type="term" value="C:plasma membrane"/>
    <property type="evidence" value="ECO:0007669"/>
    <property type="project" value="TreeGrafter"/>
</dbReference>
<evidence type="ECO:0000256" key="10">
    <source>
        <dbReference type="ARBA" id="ARBA00023098"/>
    </source>
</evidence>
<evidence type="ECO:0000256" key="1">
    <source>
        <dbReference type="ARBA" id="ARBA00001946"/>
    </source>
</evidence>
<dbReference type="PROSITE" id="PS50146">
    <property type="entry name" value="DAGK"/>
    <property type="match status" value="1"/>
</dbReference>
<evidence type="ECO:0000256" key="5">
    <source>
        <dbReference type="ARBA" id="ARBA00022723"/>
    </source>
</evidence>
<keyword evidence="9" id="KW-0460">Magnesium</keyword>
<sequence length="294" mass="31796">MKTLFVVNPVAGRGKCLKIWNNIKYHIKFPFDFVFTQAPGEAAEIAAGARNRGFTRVVAVGGDGTICEVGNGLALSDVEMGIIPAGTGNDFIRTIGIPQDPKDALAVLEQGHTQYIDLGRHEKGFFINVAGVGLDAEVARATNEDVKFLSGTPAYIFALITTLIHFSPRKAVVEVDGKTYHRKLWLAAVGNASFYGGGMMICPDALVDDGLLEVCLVNDMSRLEILRFLPRVFSGGHKSHPAFEVFRGKQVKISFEIPTAAHADGDCIGCTPVSFSIMPRALKVIGNNFTHFRG</sequence>
<dbReference type="InterPro" id="IPR016064">
    <property type="entry name" value="NAD/diacylglycerol_kinase_sf"/>
</dbReference>
<keyword evidence="12" id="KW-1208">Phospholipid metabolism</keyword>
<dbReference type="InterPro" id="IPR005218">
    <property type="entry name" value="Diacylglycerol/lipid_kinase"/>
</dbReference>
<evidence type="ECO:0000256" key="2">
    <source>
        <dbReference type="ARBA" id="ARBA00005983"/>
    </source>
</evidence>
<dbReference type="AlphaFoldDB" id="A0A3G2R9E4"/>
<keyword evidence="5" id="KW-0479">Metal-binding</keyword>
<dbReference type="EMBL" id="CP033169">
    <property type="protein sequence ID" value="AYO32112.1"/>
    <property type="molecule type" value="Genomic_DNA"/>
</dbReference>
<dbReference type="GO" id="GO:0016301">
    <property type="term" value="F:kinase activity"/>
    <property type="evidence" value="ECO:0007669"/>
    <property type="project" value="UniProtKB-KW"/>
</dbReference>
<comment type="cofactor">
    <cofactor evidence="1">
        <name>Mg(2+)</name>
        <dbReference type="ChEBI" id="CHEBI:18420"/>
    </cofactor>
</comment>
<keyword evidence="3" id="KW-0444">Lipid biosynthesis</keyword>
<evidence type="ECO:0000256" key="4">
    <source>
        <dbReference type="ARBA" id="ARBA00022679"/>
    </source>
</evidence>
<dbReference type="Gene3D" id="3.40.50.10330">
    <property type="entry name" value="Probable inorganic polyphosphate/atp-NAD kinase, domain 1"/>
    <property type="match status" value="1"/>
</dbReference>
<comment type="similarity">
    <text evidence="2">Belongs to the diacylglycerol/lipid kinase family.</text>
</comment>
<dbReference type="InterPro" id="IPR017438">
    <property type="entry name" value="ATP-NAD_kinase_N"/>
</dbReference>
<name>A0A3G2R9E4_9FIRM</name>
<dbReference type="NCBIfam" id="TIGR00147">
    <property type="entry name" value="YegS/Rv2252/BmrU family lipid kinase"/>
    <property type="match status" value="1"/>
</dbReference>
<dbReference type="GO" id="GO:0046872">
    <property type="term" value="F:metal ion binding"/>
    <property type="evidence" value="ECO:0007669"/>
    <property type="project" value="UniProtKB-KW"/>
</dbReference>
<organism evidence="14 15">
    <name type="scientific">Biomaibacter acetigenes</name>
    <dbReference type="NCBI Taxonomy" id="2316383"/>
    <lineage>
        <taxon>Bacteria</taxon>
        <taxon>Bacillati</taxon>
        <taxon>Bacillota</taxon>
        <taxon>Clostridia</taxon>
        <taxon>Thermosediminibacterales</taxon>
        <taxon>Tepidanaerobacteraceae</taxon>
        <taxon>Biomaibacter</taxon>
    </lineage>
</organism>
<gene>
    <name evidence="14" type="ORF">D2962_17225</name>
</gene>
<dbReference type="Proteomes" id="UP000280960">
    <property type="component" value="Chromosome"/>
</dbReference>
<evidence type="ECO:0000259" key="13">
    <source>
        <dbReference type="PROSITE" id="PS50146"/>
    </source>
</evidence>
<evidence type="ECO:0000256" key="9">
    <source>
        <dbReference type="ARBA" id="ARBA00022842"/>
    </source>
</evidence>
<dbReference type="InterPro" id="IPR001206">
    <property type="entry name" value="Diacylglycerol_kinase_cat_dom"/>
</dbReference>
<keyword evidence="11" id="KW-0594">Phospholipid biosynthesis</keyword>
<dbReference type="Gene3D" id="2.60.200.40">
    <property type="match status" value="1"/>
</dbReference>
<keyword evidence="10" id="KW-0443">Lipid metabolism</keyword>
<dbReference type="GO" id="GO:0008654">
    <property type="term" value="P:phospholipid biosynthetic process"/>
    <property type="evidence" value="ECO:0007669"/>
    <property type="project" value="UniProtKB-KW"/>
</dbReference>
<evidence type="ECO:0000256" key="3">
    <source>
        <dbReference type="ARBA" id="ARBA00022516"/>
    </source>
</evidence>
<protein>
    <submittedName>
        <fullName evidence="14">Diacylglycerol kinase family lipid kinase</fullName>
    </submittedName>
</protein>
<keyword evidence="4" id="KW-0808">Transferase</keyword>
<accession>A0A3G2R9E4</accession>
<keyword evidence="7 14" id="KW-0418">Kinase</keyword>
<dbReference type="Pfam" id="PF19279">
    <property type="entry name" value="YegS_C"/>
    <property type="match status" value="1"/>
</dbReference>
<proteinExistence type="inferred from homology"/>
<evidence type="ECO:0000256" key="8">
    <source>
        <dbReference type="ARBA" id="ARBA00022840"/>
    </source>
</evidence>
<reference evidence="14 15" key="1">
    <citation type="submission" date="2018-10" db="EMBL/GenBank/DDBJ databases">
        <authorList>
            <person name="Zhang X."/>
        </authorList>
    </citation>
    <scope>NUCLEOTIDE SEQUENCE [LARGE SCALE GENOMIC DNA]</scope>
    <source>
        <strain evidence="14 15">SK-G1</strain>
    </source>
</reference>
<dbReference type="SUPFAM" id="SSF111331">
    <property type="entry name" value="NAD kinase/diacylglycerol kinase-like"/>
    <property type="match status" value="1"/>
</dbReference>
<evidence type="ECO:0000256" key="12">
    <source>
        <dbReference type="ARBA" id="ARBA00023264"/>
    </source>
</evidence>
<dbReference type="PANTHER" id="PTHR12358">
    <property type="entry name" value="SPHINGOSINE KINASE"/>
    <property type="match status" value="1"/>
</dbReference>
<keyword evidence="15" id="KW-1185">Reference proteome</keyword>
<dbReference type="RefSeq" id="WP_122015677.1">
    <property type="nucleotide sequence ID" value="NZ_CP033169.1"/>
</dbReference>
<evidence type="ECO:0000256" key="6">
    <source>
        <dbReference type="ARBA" id="ARBA00022741"/>
    </source>
</evidence>
<dbReference type="Pfam" id="PF00781">
    <property type="entry name" value="DAGK_cat"/>
    <property type="match status" value="1"/>
</dbReference>
<dbReference type="InterPro" id="IPR050187">
    <property type="entry name" value="Lipid_Phosphate_FormReg"/>
</dbReference>